<dbReference type="NCBIfam" id="NF005559">
    <property type="entry name" value="PRK07231.1"/>
    <property type="match status" value="1"/>
</dbReference>
<dbReference type="Proteomes" id="UP000298781">
    <property type="component" value="Chromosome"/>
</dbReference>
<organism evidence="3 4">
    <name type="scientific">Phreatobacter stygius</name>
    <dbReference type="NCBI Taxonomy" id="1940610"/>
    <lineage>
        <taxon>Bacteria</taxon>
        <taxon>Pseudomonadati</taxon>
        <taxon>Pseudomonadota</taxon>
        <taxon>Alphaproteobacteria</taxon>
        <taxon>Hyphomicrobiales</taxon>
        <taxon>Phreatobacteraceae</taxon>
        <taxon>Phreatobacter</taxon>
    </lineage>
</organism>
<dbReference type="InterPro" id="IPR036291">
    <property type="entry name" value="NAD(P)-bd_dom_sf"/>
</dbReference>
<dbReference type="InterPro" id="IPR057326">
    <property type="entry name" value="KR_dom"/>
</dbReference>
<dbReference type="PRINTS" id="PR00081">
    <property type="entry name" value="GDHRDH"/>
</dbReference>
<dbReference type="GO" id="GO:0016616">
    <property type="term" value="F:oxidoreductase activity, acting on the CH-OH group of donors, NAD or NADP as acceptor"/>
    <property type="evidence" value="ECO:0007669"/>
    <property type="project" value="UniProtKB-ARBA"/>
</dbReference>
<evidence type="ECO:0000313" key="3">
    <source>
        <dbReference type="EMBL" id="QCI64284.1"/>
    </source>
</evidence>
<dbReference type="CDD" id="cd05233">
    <property type="entry name" value="SDR_c"/>
    <property type="match status" value="1"/>
</dbReference>
<dbReference type="Pfam" id="PF13561">
    <property type="entry name" value="adh_short_C2"/>
    <property type="match status" value="1"/>
</dbReference>
<dbReference type="EMBL" id="CP039690">
    <property type="protein sequence ID" value="QCI64284.1"/>
    <property type="molecule type" value="Genomic_DNA"/>
</dbReference>
<evidence type="ECO:0000256" key="1">
    <source>
        <dbReference type="ARBA" id="ARBA00006484"/>
    </source>
</evidence>
<accession>A0A4D7AS56</accession>
<evidence type="ECO:0000259" key="2">
    <source>
        <dbReference type="SMART" id="SM00822"/>
    </source>
</evidence>
<dbReference type="PANTHER" id="PTHR42760:SF135">
    <property type="entry name" value="BLL7886 PROTEIN"/>
    <property type="match status" value="1"/>
</dbReference>
<name>A0A4D7AS56_9HYPH</name>
<reference evidence="3 4" key="1">
    <citation type="submission" date="2019-04" db="EMBL/GenBank/DDBJ databases">
        <title>Phreatobacter aquaticus sp. nov.</title>
        <authorList>
            <person name="Choi A."/>
        </authorList>
    </citation>
    <scope>NUCLEOTIDE SEQUENCE [LARGE SCALE GENOMIC DNA]</scope>
    <source>
        <strain evidence="3 4">KCTC 52518</strain>
    </source>
</reference>
<dbReference type="PANTHER" id="PTHR42760">
    <property type="entry name" value="SHORT-CHAIN DEHYDROGENASES/REDUCTASES FAMILY MEMBER"/>
    <property type="match status" value="1"/>
</dbReference>
<keyword evidence="4" id="KW-1185">Reference proteome</keyword>
<dbReference type="OrthoDB" id="8419486at2"/>
<dbReference type="FunFam" id="3.40.50.720:FF:000084">
    <property type="entry name" value="Short-chain dehydrogenase reductase"/>
    <property type="match status" value="1"/>
</dbReference>
<dbReference type="SMART" id="SM00822">
    <property type="entry name" value="PKS_KR"/>
    <property type="match status" value="1"/>
</dbReference>
<dbReference type="GO" id="GO:0030497">
    <property type="term" value="P:fatty acid elongation"/>
    <property type="evidence" value="ECO:0007669"/>
    <property type="project" value="TreeGrafter"/>
</dbReference>
<evidence type="ECO:0000313" key="4">
    <source>
        <dbReference type="Proteomes" id="UP000298781"/>
    </source>
</evidence>
<proteinExistence type="inferred from homology"/>
<dbReference type="InterPro" id="IPR002347">
    <property type="entry name" value="SDR_fam"/>
</dbReference>
<protein>
    <submittedName>
        <fullName evidence="3">SDR family oxidoreductase</fullName>
    </submittedName>
</protein>
<sequence length="250" mass="26005">MLLKGKIAIITGAASKRGLGLATARLFAEHGAKVVLTDLDLASARDAVKTLKGRGHLALKCDVVRRADCDKVAARTLARFGRIDVLINNAGITSPKRLMDTDAATYDRIMDVNMRGTYQMTQAVVPAMRAQRSGSIVNMSSASGQRGGGIFGGSAYAAAKSAILGYTKASARELGPDNIRVNAICPSMIDTDITGGTLSTAQMSGIVATVPMGRLGTADEIAGCYLFLASDLAGYVTGSELDINGGSHIH</sequence>
<dbReference type="KEGG" id="pstg:E8M01_08540"/>
<gene>
    <name evidence="3" type="ORF">E8M01_08540</name>
</gene>
<dbReference type="RefSeq" id="WP_136959738.1">
    <property type="nucleotide sequence ID" value="NZ_CP039690.1"/>
</dbReference>
<dbReference type="AlphaFoldDB" id="A0A4D7AS56"/>
<dbReference type="Gene3D" id="3.40.50.720">
    <property type="entry name" value="NAD(P)-binding Rossmann-like Domain"/>
    <property type="match status" value="1"/>
</dbReference>
<dbReference type="SUPFAM" id="SSF51735">
    <property type="entry name" value="NAD(P)-binding Rossmann-fold domains"/>
    <property type="match status" value="1"/>
</dbReference>
<dbReference type="PRINTS" id="PR00080">
    <property type="entry name" value="SDRFAMILY"/>
</dbReference>
<comment type="similarity">
    <text evidence="1">Belongs to the short-chain dehydrogenases/reductases (SDR) family.</text>
</comment>
<feature type="domain" description="Ketoreductase" evidence="2">
    <location>
        <begin position="6"/>
        <end position="187"/>
    </location>
</feature>